<dbReference type="Proteomes" id="UP000187012">
    <property type="component" value="Unassembled WGS sequence"/>
</dbReference>
<dbReference type="STRING" id="1247936.BN2475_590051"/>
<evidence type="ECO:0000313" key="1">
    <source>
        <dbReference type="EMBL" id="SIT45816.1"/>
    </source>
</evidence>
<evidence type="ECO:0000313" key="2">
    <source>
        <dbReference type="Proteomes" id="UP000187012"/>
    </source>
</evidence>
<name>A0A1N7SEJ8_9BURK</name>
<accession>A0A1N7SEJ8</accession>
<protein>
    <submittedName>
        <fullName evidence="1">Uncharacterized protein</fullName>
    </submittedName>
</protein>
<sequence>MATAITTVIATGSMTSGCAIIRTTAIRAVTTIIVSTTIDARDYAAQRGVKSTKLDKEVNKAGPSSRKTGFVTFGLAIGRAALCLHAFVGGSGRAVWTGR</sequence>
<reference evidence="1 2" key="1">
    <citation type="submission" date="2016-12" db="EMBL/GenBank/DDBJ databases">
        <authorList>
            <person name="Song W.-J."/>
            <person name="Kurnit D.M."/>
        </authorList>
    </citation>
    <scope>NUCLEOTIDE SEQUENCE [LARGE SCALE GENOMIC DNA]</scope>
    <source>
        <strain evidence="1 2">STM7296</strain>
    </source>
</reference>
<proteinExistence type="predicted"/>
<gene>
    <name evidence="1" type="ORF">BN2475_590051</name>
</gene>
<dbReference type="EMBL" id="CYGX02000059">
    <property type="protein sequence ID" value="SIT45816.1"/>
    <property type="molecule type" value="Genomic_DNA"/>
</dbReference>
<dbReference type="AlphaFoldDB" id="A0A1N7SEJ8"/>
<organism evidence="1 2">
    <name type="scientific">Paraburkholderia ribeironis</name>
    <dbReference type="NCBI Taxonomy" id="1247936"/>
    <lineage>
        <taxon>Bacteria</taxon>
        <taxon>Pseudomonadati</taxon>
        <taxon>Pseudomonadota</taxon>
        <taxon>Betaproteobacteria</taxon>
        <taxon>Burkholderiales</taxon>
        <taxon>Burkholderiaceae</taxon>
        <taxon>Paraburkholderia</taxon>
    </lineage>
</organism>
<keyword evidence="2" id="KW-1185">Reference proteome</keyword>